<evidence type="ECO:0000256" key="2">
    <source>
        <dbReference type="SAM" id="Phobius"/>
    </source>
</evidence>
<dbReference type="EMBL" id="JAULSX010000001">
    <property type="protein sequence ID" value="KAK3500372.1"/>
    <property type="molecule type" value="Genomic_DNA"/>
</dbReference>
<dbReference type="Proteomes" id="UP001285908">
    <property type="component" value="Unassembled WGS sequence"/>
</dbReference>
<feature type="coiled-coil region" evidence="1">
    <location>
        <begin position="128"/>
        <end position="180"/>
    </location>
</feature>
<gene>
    <name evidence="3" type="ORF">B0T23DRAFT_392859</name>
</gene>
<organism evidence="3 4">
    <name type="scientific">Neurospora hispaniola</name>
    <dbReference type="NCBI Taxonomy" id="588809"/>
    <lineage>
        <taxon>Eukaryota</taxon>
        <taxon>Fungi</taxon>
        <taxon>Dikarya</taxon>
        <taxon>Ascomycota</taxon>
        <taxon>Pezizomycotina</taxon>
        <taxon>Sordariomycetes</taxon>
        <taxon>Sordariomycetidae</taxon>
        <taxon>Sordariales</taxon>
        <taxon>Sordariaceae</taxon>
        <taxon>Neurospora</taxon>
    </lineage>
</organism>
<dbReference type="AlphaFoldDB" id="A0AAJ0IHC9"/>
<comment type="caution">
    <text evidence="3">The sequence shown here is derived from an EMBL/GenBank/DDBJ whole genome shotgun (WGS) entry which is preliminary data.</text>
</comment>
<dbReference type="GeneID" id="87875653"/>
<feature type="transmembrane region" description="Helical" evidence="2">
    <location>
        <begin position="31"/>
        <end position="53"/>
    </location>
</feature>
<sequence length="182" mass="20481">MGDIPNRQTAEPQVDRPRMGKEWMKINGPSILVWGTFCILVMASTELFVRLWQQTRSVMEDDECAATRSDLEFMVVMNRVGIIVQCCLCIRLLWPLTMGKPADGSASTATTADSEDKSNDLVEGQAVMEEKSANLRVVLSDLEKAKNDLKMAKEYLEESRKELEELNRSVNALLVALQKKRA</sequence>
<keyword evidence="4" id="KW-1185">Reference proteome</keyword>
<keyword evidence="2" id="KW-0812">Transmembrane</keyword>
<name>A0AAJ0IHC9_9PEZI</name>
<keyword evidence="1" id="KW-0175">Coiled coil</keyword>
<keyword evidence="2" id="KW-1133">Transmembrane helix</keyword>
<protein>
    <submittedName>
        <fullName evidence="3">Uncharacterized protein</fullName>
    </submittedName>
</protein>
<keyword evidence="2" id="KW-0472">Membrane</keyword>
<dbReference type="RefSeq" id="XP_062698005.1">
    <property type="nucleotide sequence ID" value="XM_062838031.1"/>
</dbReference>
<evidence type="ECO:0000313" key="3">
    <source>
        <dbReference type="EMBL" id="KAK3500372.1"/>
    </source>
</evidence>
<evidence type="ECO:0000313" key="4">
    <source>
        <dbReference type="Proteomes" id="UP001285908"/>
    </source>
</evidence>
<proteinExistence type="predicted"/>
<accession>A0AAJ0IHC9</accession>
<evidence type="ECO:0000256" key="1">
    <source>
        <dbReference type="SAM" id="Coils"/>
    </source>
</evidence>
<reference evidence="3 4" key="1">
    <citation type="journal article" date="2023" name="Mol. Phylogenet. Evol.">
        <title>Genome-scale phylogeny and comparative genomics of the fungal order Sordariales.</title>
        <authorList>
            <person name="Hensen N."/>
            <person name="Bonometti L."/>
            <person name="Westerberg I."/>
            <person name="Brannstrom I.O."/>
            <person name="Guillou S."/>
            <person name="Cros-Aarteil S."/>
            <person name="Calhoun S."/>
            <person name="Haridas S."/>
            <person name="Kuo A."/>
            <person name="Mondo S."/>
            <person name="Pangilinan J."/>
            <person name="Riley R."/>
            <person name="LaButti K."/>
            <person name="Andreopoulos B."/>
            <person name="Lipzen A."/>
            <person name="Chen C."/>
            <person name="Yan M."/>
            <person name="Daum C."/>
            <person name="Ng V."/>
            <person name="Clum A."/>
            <person name="Steindorff A."/>
            <person name="Ohm R.A."/>
            <person name="Martin F."/>
            <person name="Silar P."/>
            <person name="Natvig D.O."/>
            <person name="Lalanne C."/>
            <person name="Gautier V."/>
            <person name="Ament-Velasquez S.L."/>
            <person name="Kruys A."/>
            <person name="Hutchinson M.I."/>
            <person name="Powell A.J."/>
            <person name="Barry K."/>
            <person name="Miller A.N."/>
            <person name="Grigoriev I.V."/>
            <person name="Debuchy R."/>
            <person name="Gladieux P."/>
            <person name="Hiltunen Thoren M."/>
            <person name="Johannesson H."/>
        </authorList>
    </citation>
    <scope>NUCLEOTIDE SEQUENCE [LARGE SCALE GENOMIC DNA]</scope>
    <source>
        <strain evidence="3 4">FGSC 10403</strain>
    </source>
</reference>